<name>A0A8H8RIB9_9HELO</name>
<gene>
    <name evidence="1" type="ORF">LOCC1_G006164</name>
</gene>
<accession>A0A8H8RIB9</accession>
<evidence type="ECO:0008006" key="3">
    <source>
        <dbReference type="Google" id="ProtNLM"/>
    </source>
</evidence>
<reference evidence="1 2" key="1">
    <citation type="submission" date="2018-05" db="EMBL/GenBank/DDBJ databases">
        <title>Genome sequencing and assembly of the regulated plant pathogen Lachnellula willkommii and related sister species for the development of diagnostic species identification markers.</title>
        <authorList>
            <person name="Giroux E."/>
            <person name="Bilodeau G."/>
        </authorList>
    </citation>
    <scope>NUCLEOTIDE SEQUENCE [LARGE SCALE GENOMIC DNA]</scope>
    <source>
        <strain evidence="1 2">CBS 160.35</strain>
    </source>
</reference>
<dbReference type="SUPFAM" id="SSF54427">
    <property type="entry name" value="NTF2-like"/>
    <property type="match status" value="1"/>
</dbReference>
<dbReference type="OrthoDB" id="5440at2759"/>
<dbReference type="GO" id="GO:0030638">
    <property type="term" value="P:polyketide metabolic process"/>
    <property type="evidence" value="ECO:0007669"/>
    <property type="project" value="InterPro"/>
</dbReference>
<dbReference type="InterPro" id="IPR009959">
    <property type="entry name" value="Cyclase_SnoaL-like"/>
</dbReference>
<dbReference type="InterPro" id="IPR032710">
    <property type="entry name" value="NTF2-like_dom_sf"/>
</dbReference>
<dbReference type="AlphaFoldDB" id="A0A8H8RIB9"/>
<dbReference type="PANTHER" id="PTHR38436:SF3">
    <property type="entry name" value="CARBOXYMETHYLENEBUTENOLIDASE-RELATED"/>
    <property type="match status" value="1"/>
</dbReference>
<dbReference type="Gene3D" id="3.10.450.50">
    <property type="match status" value="1"/>
</dbReference>
<dbReference type="EMBL" id="QGMI01001047">
    <property type="protein sequence ID" value="TVY35025.1"/>
    <property type="molecule type" value="Genomic_DNA"/>
</dbReference>
<sequence length="380" mass="42057">MDIDESPVPLPSAPRKVIAPWVTLQPPLSRRGYGPGLILVTSTDHEVSDADKPLDPPPLQKWAEEGYAVVQIVFSPTDFAHSFAESVRALLALPECDDKGKVGVIVYSCPDPTELEKAVAGSDIIVASISYQGVLQLPGIPQLLHIAGATKVPASSDEVTMYEYPQVNSESFIIPGHADFVNSSAAVAHSRSLVFLKKYIHGPIFDLEKIWDEHTNFEFGDRSVANTMGTMVQEPYVNHIPTMTGGIGRERLSNFYRYHFIWNNPDDTVLDLDTNRIPGIPPTGRKLRIPMTSVVNVRGDRLYHEHIAWDQASVLRQLGLLPEYLPYPYPLDDGRVPAPGKRFEYRVPAAGVETADKLLDETSVVSNAMFEFGIREVDNV</sequence>
<organism evidence="1 2">
    <name type="scientific">Lachnellula occidentalis</name>
    <dbReference type="NCBI Taxonomy" id="215460"/>
    <lineage>
        <taxon>Eukaryota</taxon>
        <taxon>Fungi</taxon>
        <taxon>Dikarya</taxon>
        <taxon>Ascomycota</taxon>
        <taxon>Pezizomycotina</taxon>
        <taxon>Leotiomycetes</taxon>
        <taxon>Helotiales</taxon>
        <taxon>Lachnaceae</taxon>
        <taxon>Lachnellula</taxon>
    </lineage>
</organism>
<evidence type="ECO:0000313" key="1">
    <source>
        <dbReference type="EMBL" id="TVY35025.1"/>
    </source>
</evidence>
<dbReference type="Proteomes" id="UP000443090">
    <property type="component" value="Unassembled WGS sequence"/>
</dbReference>
<dbReference type="PANTHER" id="PTHR38436">
    <property type="entry name" value="POLYKETIDE CYCLASE SNOAL-LIKE DOMAIN"/>
    <property type="match status" value="1"/>
</dbReference>
<proteinExistence type="predicted"/>
<protein>
    <recommendedName>
        <fullName evidence="3">Carboxymethylenebutenolidase</fullName>
    </recommendedName>
</protein>
<comment type="caution">
    <text evidence="1">The sequence shown here is derived from an EMBL/GenBank/DDBJ whole genome shotgun (WGS) entry which is preliminary data.</text>
</comment>
<keyword evidence="2" id="KW-1185">Reference proteome</keyword>
<evidence type="ECO:0000313" key="2">
    <source>
        <dbReference type="Proteomes" id="UP000443090"/>
    </source>
</evidence>